<dbReference type="EMBL" id="PCGR01000004">
    <property type="protein sequence ID" value="PJK15989.1"/>
    <property type="molecule type" value="Genomic_DNA"/>
</dbReference>
<evidence type="ECO:0000256" key="1">
    <source>
        <dbReference type="ARBA" id="ARBA00004496"/>
    </source>
</evidence>
<dbReference type="OrthoDB" id="9759232at2"/>
<keyword evidence="3 10" id="KW-0597">Phosphoprotein</keyword>
<evidence type="ECO:0000256" key="8">
    <source>
        <dbReference type="ARBA" id="ARBA00023163"/>
    </source>
</evidence>
<dbReference type="Pfam" id="PF00072">
    <property type="entry name" value="Response_reg"/>
    <property type="match status" value="1"/>
</dbReference>
<dbReference type="InterPro" id="IPR024187">
    <property type="entry name" value="Sig_transdc_resp-reg_cit/mal"/>
</dbReference>
<evidence type="ECO:0000256" key="6">
    <source>
        <dbReference type="ARBA" id="ARBA00023125"/>
    </source>
</evidence>
<accession>A0A2M9EXQ1</accession>
<dbReference type="SUPFAM" id="SSF52172">
    <property type="entry name" value="CheY-like"/>
    <property type="match status" value="1"/>
</dbReference>
<dbReference type="InterPro" id="IPR011006">
    <property type="entry name" value="CheY-like_superfamily"/>
</dbReference>
<evidence type="ECO:0000256" key="9">
    <source>
        <dbReference type="PIRNR" id="PIRNR006171"/>
    </source>
</evidence>
<evidence type="ECO:0000256" key="3">
    <source>
        <dbReference type="ARBA" id="ARBA00022553"/>
    </source>
</evidence>
<dbReference type="SMART" id="SM00448">
    <property type="entry name" value="REC"/>
    <property type="match status" value="1"/>
</dbReference>
<comment type="caution">
    <text evidence="12">The sequence shown here is derived from an EMBL/GenBank/DDBJ whole genome shotgun (WGS) entry which is preliminary data.</text>
</comment>
<dbReference type="AlphaFoldDB" id="A0A2M9EXQ1"/>
<evidence type="ECO:0000256" key="4">
    <source>
        <dbReference type="ARBA" id="ARBA00023012"/>
    </source>
</evidence>
<dbReference type="InterPro" id="IPR036390">
    <property type="entry name" value="WH_DNA-bd_sf"/>
</dbReference>
<evidence type="ECO:0000256" key="5">
    <source>
        <dbReference type="ARBA" id="ARBA00023015"/>
    </source>
</evidence>
<evidence type="ECO:0000259" key="11">
    <source>
        <dbReference type="PROSITE" id="PS50110"/>
    </source>
</evidence>
<keyword evidence="4 9" id="KW-0902">Two-component regulatory system</keyword>
<keyword evidence="13" id="KW-1185">Reference proteome</keyword>
<evidence type="ECO:0000256" key="2">
    <source>
        <dbReference type="ARBA" id="ARBA00022490"/>
    </source>
</evidence>
<organism evidence="12 13">
    <name type="scientific">Chryseomicrobium excrementi</name>
    <dbReference type="NCBI Taxonomy" id="2041346"/>
    <lineage>
        <taxon>Bacteria</taxon>
        <taxon>Bacillati</taxon>
        <taxon>Bacillota</taxon>
        <taxon>Bacilli</taxon>
        <taxon>Bacillales</taxon>
        <taxon>Caryophanaceae</taxon>
        <taxon>Chryseomicrobium</taxon>
    </lineage>
</organism>
<dbReference type="PANTHER" id="PTHR45526">
    <property type="entry name" value="TRANSCRIPTIONAL REGULATORY PROTEIN DPIA"/>
    <property type="match status" value="1"/>
</dbReference>
<gene>
    <name evidence="12" type="ORF">CQS04_12205</name>
</gene>
<keyword evidence="6 9" id="KW-0238">DNA-binding</keyword>
<dbReference type="GO" id="GO:0000156">
    <property type="term" value="F:phosphorelay response regulator activity"/>
    <property type="evidence" value="ECO:0007669"/>
    <property type="project" value="TreeGrafter"/>
</dbReference>
<dbReference type="SUPFAM" id="SSF46785">
    <property type="entry name" value="Winged helix' DNA-binding domain"/>
    <property type="match status" value="1"/>
</dbReference>
<dbReference type="Gene3D" id="1.10.10.10">
    <property type="entry name" value="Winged helix-like DNA-binding domain superfamily/Winged helix DNA-binding domain"/>
    <property type="match status" value="1"/>
</dbReference>
<dbReference type="CDD" id="cd19925">
    <property type="entry name" value="REC_citrate_TCS"/>
    <property type="match status" value="1"/>
</dbReference>
<feature type="domain" description="Response regulatory" evidence="11">
    <location>
        <begin position="3"/>
        <end position="119"/>
    </location>
</feature>
<evidence type="ECO:0000313" key="13">
    <source>
        <dbReference type="Proteomes" id="UP000228680"/>
    </source>
</evidence>
<keyword evidence="2 9" id="KW-0963">Cytoplasm</keyword>
<evidence type="ECO:0000256" key="7">
    <source>
        <dbReference type="ARBA" id="ARBA00023159"/>
    </source>
</evidence>
<dbReference type="GO" id="GO:0003677">
    <property type="term" value="F:DNA binding"/>
    <property type="evidence" value="ECO:0007669"/>
    <property type="project" value="UniProtKB-KW"/>
</dbReference>
<keyword evidence="8 9" id="KW-0804">Transcription</keyword>
<name>A0A2M9EXQ1_9BACL</name>
<dbReference type="RefSeq" id="WP_100354394.1">
    <property type="nucleotide sequence ID" value="NZ_PCGR01000004.1"/>
</dbReference>
<keyword evidence="7 9" id="KW-0010">Activator</keyword>
<dbReference type="InterPro" id="IPR036388">
    <property type="entry name" value="WH-like_DNA-bd_sf"/>
</dbReference>
<comment type="subcellular location">
    <subcellularLocation>
        <location evidence="1 9">Cytoplasm</location>
    </subcellularLocation>
</comment>
<protein>
    <recommendedName>
        <fullName evidence="9">Transcriptional regulatory protein</fullName>
    </recommendedName>
</protein>
<evidence type="ECO:0000313" key="12">
    <source>
        <dbReference type="EMBL" id="PJK15989.1"/>
    </source>
</evidence>
<dbReference type="PROSITE" id="PS50110">
    <property type="entry name" value="RESPONSE_REGULATORY"/>
    <property type="match status" value="1"/>
</dbReference>
<keyword evidence="5 9" id="KW-0805">Transcription regulation</keyword>
<proteinExistence type="predicted"/>
<dbReference type="PANTHER" id="PTHR45526:SF1">
    <property type="entry name" value="TRANSCRIPTIONAL REGULATORY PROTEIN DCUR-RELATED"/>
    <property type="match status" value="1"/>
</dbReference>
<dbReference type="Pfam" id="PF08279">
    <property type="entry name" value="HTH_11"/>
    <property type="match status" value="1"/>
</dbReference>
<feature type="modified residue" description="4-aspartylphosphate" evidence="10">
    <location>
        <position position="54"/>
    </location>
</feature>
<dbReference type="GO" id="GO:0003700">
    <property type="term" value="F:DNA-binding transcription factor activity"/>
    <property type="evidence" value="ECO:0007669"/>
    <property type="project" value="InterPro"/>
</dbReference>
<dbReference type="Proteomes" id="UP000228680">
    <property type="component" value="Unassembled WGS sequence"/>
</dbReference>
<sequence>MIHVLIVEDDPMVASLIQRYVEALKGFHCMGIARHPSEARPLLNEHKIDLVLLDVHMPGQDGLSLLKELREQDHPVDVILVTAASETERIQQALRFGAIDYIIKPFAFERLHSALIRFQKQRNLLSDSKQSNQHQIDQLFQSSSSSIEVITVPKGLTKTTLDLVIELIRERENQRFTTDEIAEAAAVSRVSIRKYLKFLTAEGFLQEQLEYGVGRPVYHYSTTNKALQSELFSL</sequence>
<dbReference type="InterPro" id="IPR051271">
    <property type="entry name" value="2C-system_Tx_regulators"/>
</dbReference>
<dbReference type="Gene3D" id="3.40.50.2300">
    <property type="match status" value="1"/>
</dbReference>
<dbReference type="GO" id="GO:0005737">
    <property type="term" value="C:cytoplasm"/>
    <property type="evidence" value="ECO:0007669"/>
    <property type="project" value="UniProtKB-SubCell"/>
</dbReference>
<dbReference type="InterPro" id="IPR013196">
    <property type="entry name" value="HTH_11"/>
</dbReference>
<evidence type="ECO:0000256" key="10">
    <source>
        <dbReference type="PROSITE-ProRule" id="PRU00169"/>
    </source>
</evidence>
<reference evidence="12 13" key="1">
    <citation type="submission" date="2017-10" db="EMBL/GenBank/DDBJ databases">
        <title>Draft genome of Chryseomicrobium casticus sp. nov.</title>
        <authorList>
            <person name="Chakraborty R."/>
            <person name="Saha T."/>
        </authorList>
    </citation>
    <scope>NUCLEOTIDE SEQUENCE [LARGE SCALE GENOMIC DNA]</scope>
    <source>
        <strain evidence="12 13">ET03</strain>
    </source>
</reference>
<dbReference type="InterPro" id="IPR001789">
    <property type="entry name" value="Sig_transdc_resp-reg_receiver"/>
</dbReference>
<dbReference type="PIRSF" id="PIRSF006171">
    <property type="entry name" value="RR_citrat_malat"/>
    <property type="match status" value="1"/>
</dbReference>